<evidence type="ECO:0000313" key="3">
    <source>
        <dbReference type="Proteomes" id="UP000095544"/>
    </source>
</evidence>
<feature type="transmembrane region" description="Helical" evidence="1">
    <location>
        <begin position="176"/>
        <end position="195"/>
    </location>
</feature>
<accession>A0A174FLN6</accession>
<reference evidence="2 3" key="1">
    <citation type="submission" date="2015-09" db="EMBL/GenBank/DDBJ databases">
        <authorList>
            <consortium name="Pathogen Informatics"/>
        </authorList>
    </citation>
    <scope>NUCLEOTIDE SEQUENCE [LARGE SCALE GENOMIC DNA]</scope>
    <source>
        <strain evidence="2 3">2789STDY5834876</strain>
    </source>
</reference>
<dbReference type="InterPro" id="IPR038750">
    <property type="entry name" value="YczE/YyaS-like"/>
</dbReference>
<name>A0A174FLN6_9FIRM</name>
<keyword evidence="1" id="KW-1133">Transmembrane helix</keyword>
<dbReference type="Pfam" id="PF19700">
    <property type="entry name" value="DUF6198"/>
    <property type="match status" value="1"/>
</dbReference>
<evidence type="ECO:0000313" key="2">
    <source>
        <dbReference type="EMBL" id="CUO50631.1"/>
    </source>
</evidence>
<feature type="transmembrane region" description="Helical" evidence="1">
    <location>
        <begin position="12"/>
        <end position="30"/>
    </location>
</feature>
<feature type="transmembrane region" description="Helical" evidence="1">
    <location>
        <begin position="50"/>
        <end position="73"/>
    </location>
</feature>
<keyword evidence="1" id="KW-0812">Transmembrane</keyword>
<feature type="transmembrane region" description="Helical" evidence="1">
    <location>
        <begin position="119"/>
        <end position="141"/>
    </location>
</feature>
<dbReference type="PANTHER" id="PTHR40078:SF1">
    <property type="entry name" value="INTEGRAL MEMBRANE PROTEIN"/>
    <property type="match status" value="1"/>
</dbReference>
<feature type="transmembrane region" description="Helical" evidence="1">
    <location>
        <begin position="80"/>
        <end position="99"/>
    </location>
</feature>
<dbReference type="Proteomes" id="UP000095544">
    <property type="component" value="Unassembled WGS sequence"/>
</dbReference>
<dbReference type="PANTHER" id="PTHR40078">
    <property type="entry name" value="INTEGRAL MEMBRANE PROTEIN-RELATED"/>
    <property type="match status" value="1"/>
</dbReference>
<keyword evidence="1" id="KW-0472">Membrane</keyword>
<dbReference type="EMBL" id="CYZU01000021">
    <property type="protein sequence ID" value="CUO50631.1"/>
    <property type="molecule type" value="Genomic_DNA"/>
</dbReference>
<evidence type="ECO:0000256" key="1">
    <source>
        <dbReference type="SAM" id="Phobius"/>
    </source>
</evidence>
<organism evidence="2 3">
    <name type="scientific">Faecalicatena contorta</name>
    <dbReference type="NCBI Taxonomy" id="39482"/>
    <lineage>
        <taxon>Bacteria</taxon>
        <taxon>Bacillati</taxon>
        <taxon>Bacillota</taxon>
        <taxon>Clostridia</taxon>
        <taxon>Lachnospirales</taxon>
        <taxon>Lachnospiraceae</taxon>
        <taxon>Faecalicatena</taxon>
    </lineage>
</organism>
<dbReference type="AlphaFoldDB" id="A0A174FLN6"/>
<protein>
    <submittedName>
        <fullName evidence="2">Uncharacterized BCR, YitT family COG1284</fullName>
    </submittedName>
</protein>
<proteinExistence type="predicted"/>
<dbReference type="OrthoDB" id="87655at2"/>
<gene>
    <name evidence="2" type="ORF">ERS852491_02414</name>
</gene>
<dbReference type="RefSeq" id="WP_055153288.1">
    <property type="nucleotide sequence ID" value="NZ_CYZU01000021.1"/>
</dbReference>
<dbReference type="STRING" id="39482.ERS852491_02414"/>
<sequence>MIKSKPVNLVKQFVCYIFGLFLISIGVNFSKMSNLGITPVSSIPRACEQIWGFTLGVTTMIIYILLVVLQLIILRKRFKVTNALGIIVTFIFSWLIDFTGTDPNAFGHLLLNFPRPQNYPMQLLYLAISLVISALGVFIYLRPQWPPMPAEGFAGAIATVTGKPFGNCKSIADTSMVVIAIILQIAFLGGLSSFIGDGVVVREGTVIAAIAIGQIVKLLTKPFGKPLTDWLHKGDDEIETKAVAASK</sequence>